<keyword evidence="1" id="KW-0472">Membrane</keyword>
<gene>
    <name evidence="4" type="ORF">ACFOET_05940</name>
</gene>
<feature type="domain" description="FecR protein" evidence="2">
    <location>
        <begin position="186"/>
        <end position="284"/>
    </location>
</feature>
<evidence type="ECO:0000259" key="2">
    <source>
        <dbReference type="Pfam" id="PF04773"/>
    </source>
</evidence>
<dbReference type="RefSeq" id="WP_379020554.1">
    <property type="nucleotide sequence ID" value="NZ_JBHRTA010000016.1"/>
</dbReference>
<feature type="transmembrane region" description="Helical" evidence="1">
    <location>
        <begin position="91"/>
        <end position="112"/>
    </location>
</feature>
<dbReference type="EMBL" id="JBHRTA010000016">
    <property type="protein sequence ID" value="MFC3197144.1"/>
    <property type="molecule type" value="Genomic_DNA"/>
</dbReference>
<sequence>MDKDRLHLLLKRQLAKGLQEEELLELKHFNEDEIKQALNELLDERSPEQPSDPSDHQIPSERIYREILRHPHVAAGFDRPKKHDRRLWHSSVRWVGGTAALLCVGLFLFVFVNDWSEAAPPPATATAAADPIVPGGNRATLTLADGRTITLNEEQETIAINTDNITYGDGTQLIEHSHQIDDFQQFATPRGGTYRITLSDGTEVCLNADSKLRYPLQFTGNERVVELDGEAFFDVAEQQTAQGRRPFLVKTKSQIVEVLGTQFNISAYRDEAAEYTTLIEGSVRISGNDRHTVQLVPGEQGIVYEGKPHVKTVDVSVFTAWKDGYFAFSDTHIQNVMASIARWYNIDVEYDDDELDAYFGGTISRFSDFETLLETIELTGSVKFKIVGRRVIVMT</sequence>
<accession>A0ABV7JJY0</accession>
<evidence type="ECO:0000313" key="4">
    <source>
        <dbReference type="EMBL" id="MFC3197144.1"/>
    </source>
</evidence>
<keyword evidence="5" id="KW-1185">Reference proteome</keyword>
<dbReference type="Pfam" id="PF04773">
    <property type="entry name" value="FecR"/>
    <property type="match status" value="1"/>
</dbReference>
<dbReference type="PANTHER" id="PTHR30273">
    <property type="entry name" value="PERIPLASMIC SIGNAL SENSOR AND SIGMA FACTOR ACTIVATOR FECR-RELATED"/>
    <property type="match status" value="1"/>
</dbReference>
<evidence type="ECO:0000259" key="3">
    <source>
        <dbReference type="Pfam" id="PF16344"/>
    </source>
</evidence>
<keyword evidence="1" id="KW-1133">Transmembrane helix</keyword>
<evidence type="ECO:0000313" key="5">
    <source>
        <dbReference type="Proteomes" id="UP001595526"/>
    </source>
</evidence>
<dbReference type="Proteomes" id="UP001595526">
    <property type="component" value="Unassembled WGS sequence"/>
</dbReference>
<reference evidence="5" key="1">
    <citation type="journal article" date="2019" name="Int. J. Syst. Evol. Microbiol.">
        <title>The Global Catalogue of Microorganisms (GCM) 10K type strain sequencing project: providing services to taxonomists for standard genome sequencing and annotation.</title>
        <authorList>
            <consortium name="The Broad Institute Genomics Platform"/>
            <consortium name="The Broad Institute Genome Sequencing Center for Infectious Disease"/>
            <person name="Wu L."/>
            <person name="Ma J."/>
        </authorList>
    </citation>
    <scope>NUCLEOTIDE SEQUENCE [LARGE SCALE GENOMIC DNA]</scope>
    <source>
        <strain evidence="5">KCTC 52416</strain>
    </source>
</reference>
<protein>
    <submittedName>
        <fullName evidence="4">FecR family protein</fullName>
    </submittedName>
</protein>
<dbReference type="InterPro" id="IPR032508">
    <property type="entry name" value="FecR_C"/>
</dbReference>
<dbReference type="Gene3D" id="3.55.50.30">
    <property type="match status" value="1"/>
</dbReference>
<feature type="domain" description="Protein FecR C-terminal" evidence="3">
    <location>
        <begin position="325"/>
        <end position="393"/>
    </location>
</feature>
<proteinExistence type="predicted"/>
<evidence type="ECO:0000256" key="1">
    <source>
        <dbReference type="SAM" id="Phobius"/>
    </source>
</evidence>
<name>A0ABV7JJY0_9SPHI</name>
<dbReference type="Gene3D" id="2.60.120.1440">
    <property type="match status" value="1"/>
</dbReference>
<dbReference type="Pfam" id="PF16344">
    <property type="entry name" value="FecR_C"/>
    <property type="match status" value="1"/>
</dbReference>
<dbReference type="InterPro" id="IPR012373">
    <property type="entry name" value="Ferrdict_sens_TM"/>
</dbReference>
<dbReference type="PANTHER" id="PTHR30273:SF2">
    <property type="entry name" value="PROTEIN FECR"/>
    <property type="match status" value="1"/>
</dbReference>
<comment type="caution">
    <text evidence="4">The sequence shown here is derived from an EMBL/GenBank/DDBJ whole genome shotgun (WGS) entry which is preliminary data.</text>
</comment>
<keyword evidence="1" id="KW-0812">Transmembrane</keyword>
<organism evidence="4 5">
    <name type="scientific">Parapedobacter deserti</name>
    <dbReference type="NCBI Taxonomy" id="1912957"/>
    <lineage>
        <taxon>Bacteria</taxon>
        <taxon>Pseudomonadati</taxon>
        <taxon>Bacteroidota</taxon>
        <taxon>Sphingobacteriia</taxon>
        <taxon>Sphingobacteriales</taxon>
        <taxon>Sphingobacteriaceae</taxon>
        <taxon>Parapedobacter</taxon>
    </lineage>
</organism>
<dbReference type="InterPro" id="IPR006860">
    <property type="entry name" value="FecR"/>
</dbReference>